<proteinExistence type="predicted"/>
<organism evidence="3 4">
    <name type="scientific">Jannaschia pagri</name>
    <dbReference type="NCBI Taxonomy" id="2829797"/>
    <lineage>
        <taxon>Bacteria</taxon>
        <taxon>Pseudomonadati</taxon>
        <taxon>Pseudomonadota</taxon>
        <taxon>Alphaproteobacteria</taxon>
        <taxon>Rhodobacterales</taxon>
        <taxon>Roseobacteraceae</taxon>
        <taxon>Jannaschia</taxon>
    </lineage>
</organism>
<feature type="transmembrane region" description="Helical" evidence="1">
    <location>
        <begin position="12"/>
        <end position="32"/>
    </location>
</feature>
<dbReference type="EMBL" id="BPFH01000007">
    <property type="protein sequence ID" value="GIT96805.1"/>
    <property type="molecule type" value="Genomic_DNA"/>
</dbReference>
<feature type="domain" description="Nitrate/nitrite sensing protein" evidence="2">
    <location>
        <begin position="57"/>
        <end position="295"/>
    </location>
</feature>
<keyword evidence="1" id="KW-0472">Membrane</keyword>
<reference evidence="3 4" key="1">
    <citation type="submission" date="2021-05" db="EMBL/GenBank/DDBJ databases">
        <title>Bacteria Genome sequencing.</title>
        <authorList>
            <person name="Takabe Y."/>
            <person name="Nakajima Y."/>
            <person name="Suzuki S."/>
            <person name="Shiozaki T."/>
        </authorList>
    </citation>
    <scope>NUCLEOTIDE SEQUENCE [LARGE SCALE GENOMIC DNA]</scope>
    <source>
        <strain evidence="3 4">AI_62</strain>
    </source>
</reference>
<sequence length="448" mass="48702">MNRLLSLTVSQSMAVIFALGFSAALLFGIVSLHGDYRDQQRLAGDRALLDEAGALSALVHELQRERGLTFAVLSSDHTSASDALTAQRLITDDVLTRTLQPAPTAVARAATKEVFTLETLTKWLRSQRLAADNGQIEADAYRDAMTDKIGTLVVTVGNMADRTRSRRLALLIRDSRLLMAAKDSVGLERALGAAMLAGPDNGTSSDASEPRALADQALVSTTILRQFTAAAKEETKLLLDLWQRSVAAQAFATSRDTLLTMPTPAPLPDAETWWAQADAAILGLRKVERALHDHLYDTLEAEKADGWAAMKANAFLLIALLLSLGSLALVTLRRVDQSIRNLIGTICRLSVDASTTRVRGCPQRDLNQISNALKILRAAQIERRRNLEAAELLRSSIDHRLNEVLENAQAGIMDRRIEVLGLDAHGAVLARGINRLLDQIERDKAASG</sequence>
<evidence type="ECO:0000313" key="4">
    <source>
        <dbReference type="Proteomes" id="UP000786693"/>
    </source>
</evidence>
<evidence type="ECO:0000256" key="1">
    <source>
        <dbReference type="SAM" id="Phobius"/>
    </source>
</evidence>
<feature type="transmembrane region" description="Helical" evidence="1">
    <location>
        <begin position="312"/>
        <end position="332"/>
    </location>
</feature>
<accession>A0ABQ4NQY3</accession>
<dbReference type="Proteomes" id="UP000786693">
    <property type="component" value="Unassembled WGS sequence"/>
</dbReference>
<evidence type="ECO:0000313" key="3">
    <source>
        <dbReference type="EMBL" id="GIT96805.1"/>
    </source>
</evidence>
<keyword evidence="1" id="KW-1133">Transmembrane helix</keyword>
<comment type="caution">
    <text evidence="3">The sequence shown here is derived from an EMBL/GenBank/DDBJ whole genome shotgun (WGS) entry which is preliminary data.</text>
</comment>
<protein>
    <recommendedName>
        <fullName evidence="2">Nitrate/nitrite sensing protein domain-containing protein</fullName>
    </recommendedName>
</protein>
<dbReference type="Pfam" id="PF08376">
    <property type="entry name" value="NIT"/>
    <property type="match status" value="1"/>
</dbReference>
<name>A0ABQ4NQY3_9RHOB</name>
<dbReference type="InterPro" id="IPR013587">
    <property type="entry name" value="Nitrate/nitrite_sensing"/>
</dbReference>
<evidence type="ECO:0000259" key="2">
    <source>
        <dbReference type="Pfam" id="PF08376"/>
    </source>
</evidence>
<keyword evidence="4" id="KW-1185">Reference proteome</keyword>
<dbReference type="RefSeq" id="WP_220750293.1">
    <property type="nucleotide sequence ID" value="NZ_BPFH01000007.1"/>
</dbReference>
<keyword evidence="1" id="KW-0812">Transmembrane</keyword>
<gene>
    <name evidence="3" type="ORF">JANAI62_34280</name>
</gene>